<dbReference type="SUPFAM" id="SSF89550">
    <property type="entry name" value="PHP domain-like"/>
    <property type="match status" value="1"/>
</dbReference>
<dbReference type="InterPro" id="IPR027417">
    <property type="entry name" value="P-loop_NTPase"/>
</dbReference>
<accession>A0A450WG71</accession>
<dbReference type="AlphaFoldDB" id="A0A450WG71"/>
<proteinExistence type="predicted"/>
<dbReference type="InterPro" id="IPR051396">
    <property type="entry name" value="Bact_Antivir_Def_Nuclease"/>
</dbReference>
<dbReference type="Gene3D" id="3.40.50.300">
    <property type="entry name" value="P-loop containing nucleotide triphosphate hydrolases"/>
    <property type="match status" value="1"/>
</dbReference>
<dbReference type="SUPFAM" id="SSF52540">
    <property type="entry name" value="P-loop containing nucleoside triphosphate hydrolases"/>
    <property type="match status" value="1"/>
</dbReference>
<dbReference type="PANTHER" id="PTHR43581:SF2">
    <property type="entry name" value="EXCINUCLEASE ATPASE SUBUNIT"/>
    <property type="match status" value="1"/>
</dbReference>
<dbReference type="Gene3D" id="3.20.20.140">
    <property type="entry name" value="Metal-dependent hydrolases"/>
    <property type="match status" value="1"/>
</dbReference>
<dbReference type="InterPro" id="IPR016195">
    <property type="entry name" value="Pol/histidinol_Pase-like"/>
</dbReference>
<evidence type="ECO:0000313" key="1">
    <source>
        <dbReference type="EMBL" id="VFK15988.1"/>
    </source>
</evidence>
<sequence>MVKDRFAGWTGRRPSNEIYNAVGTAIGGFWEVFVPDGKTCCDRQNFLRFIIGFLAKMKIDIHTHTKKCKSGDALTREISPTDFCKTILATEVGIVAITNHNVFDFDQYKEIETGLDEEAVQVWPGVELDILEEESRGHLLVIVFPTRAKRFAEAVNALTSTKDSNPDKFTATIDEVLERFDSFGPLYVAHYKKKPNLSDEALEKLLAETKNPSRVIKEFSNAISAGIYISHGHASIYGSDIQDWAKYEEISRDLPDLRLPVESFDHFCLLLEKDPSTINTVLNKKIFEELVLRPFLKDKDNSILKIRAFNDINVVFGPKGTGKSRILEAVAKHYAEEGIDASVYKSASDKLDEIFDTKGKDLTINLNDHGINYCTNEIESLRAAREADVTNLSKYVTYFTKETTNRNAKKILIKDIELEEESGAKCEFDNVNDAVKTTAKFLEFLAESPPVQEELTEDEHKEVTRILSELIERLRNRKWTGFSGWKEICFLNSAIKTFRNQVERKTGSPAKPTTAGFRDYAMNRVGIERNAAEIVKSVDTKIPTRKESVGSLGSNKGELEFRTEFQFQTGDIADSLLLSLSKANKTPQKQFIKCVREIRESAYTDDLFQHISKLTGIEGAEAIKSVYELLLFKRYFALEGERYSPSSGEASMVMLRKELDSDKDVYILDEPERSLGNEYISDVIVPLIKERARAGKKVFIATHDANIAVRTLPYNSIYRGHGKEGYSTYIGNPFSNNLVNPDDEDDRRDWKEVSMRTLEGGKEAFGERGKIYGND</sequence>
<gene>
    <name evidence="1" type="ORF">BECKLPF1236B_GA0070989_10876</name>
</gene>
<protein>
    <submittedName>
        <fullName evidence="1">Uncharacterized protein</fullName>
    </submittedName>
</protein>
<name>A0A450WG71_9GAMM</name>
<organism evidence="1">
    <name type="scientific">Candidatus Kentrum sp. LPFa</name>
    <dbReference type="NCBI Taxonomy" id="2126335"/>
    <lineage>
        <taxon>Bacteria</taxon>
        <taxon>Pseudomonadati</taxon>
        <taxon>Pseudomonadota</taxon>
        <taxon>Gammaproteobacteria</taxon>
        <taxon>Candidatus Kentrum</taxon>
    </lineage>
</organism>
<reference evidence="1" key="1">
    <citation type="submission" date="2019-02" db="EMBL/GenBank/DDBJ databases">
        <authorList>
            <person name="Gruber-Vodicka R. H."/>
            <person name="Seah K. B. B."/>
        </authorList>
    </citation>
    <scope>NUCLEOTIDE SEQUENCE</scope>
    <source>
        <strain evidence="1">BECK_S313</strain>
    </source>
</reference>
<dbReference type="CDD" id="cd00267">
    <property type="entry name" value="ABC_ATPase"/>
    <property type="match status" value="1"/>
</dbReference>
<dbReference type="EMBL" id="CAADFK010000087">
    <property type="protein sequence ID" value="VFK15988.1"/>
    <property type="molecule type" value="Genomic_DNA"/>
</dbReference>
<dbReference type="PANTHER" id="PTHR43581">
    <property type="entry name" value="ATP/GTP PHOSPHATASE"/>
    <property type="match status" value="1"/>
</dbReference>